<gene>
    <name evidence="2" type="ORF">MVEN_00926600</name>
</gene>
<evidence type="ECO:0000313" key="2">
    <source>
        <dbReference type="EMBL" id="KAF7355972.1"/>
    </source>
</evidence>
<keyword evidence="3" id="KW-1185">Reference proteome</keyword>
<proteinExistence type="predicted"/>
<evidence type="ECO:0000256" key="1">
    <source>
        <dbReference type="SAM" id="MobiDB-lite"/>
    </source>
</evidence>
<dbReference type="AlphaFoldDB" id="A0A8H6YCJ4"/>
<dbReference type="EMBL" id="JACAZI010000007">
    <property type="protein sequence ID" value="KAF7355972.1"/>
    <property type="molecule type" value="Genomic_DNA"/>
</dbReference>
<feature type="compositionally biased region" description="Low complexity" evidence="1">
    <location>
        <begin position="171"/>
        <end position="189"/>
    </location>
</feature>
<organism evidence="2 3">
    <name type="scientific">Mycena venus</name>
    <dbReference type="NCBI Taxonomy" id="2733690"/>
    <lineage>
        <taxon>Eukaryota</taxon>
        <taxon>Fungi</taxon>
        <taxon>Dikarya</taxon>
        <taxon>Basidiomycota</taxon>
        <taxon>Agaricomycotina</taxon>
        <taxon>Agaricomycetes</taxon>
        <taxon>Agaricomycetidae</taxon>
        <taxon>Agaricales</taxon>
        <taxon>Marasmiineae</taxon>
        <taxon>Mycenaceae</taxon>
        <taxon>Mycena</taxon>
    </lineage>
</organism>
<comment type="caution">
    <text evidence="2">The sequence shown here is derived from an EMBL/GenBank/DDBJ whole genome shotgun (WGS) entry which is preliminary data.</text>
</comment>
<feature type="region of interest" description="Disordered" evidence="1">
    <location>
        <begin position="169"/>
        <end position="199"/>
    </location>
</feature>
<reference evidence="2" key="1">
    <citation type="submission" date="2020-05" db="EMBL/GenBank/DDBJ databases">
        <title>Mycena genomes resolve the evolution of fungal bioluminescence.</title>
        <authorList>
            <person name="Tsai I.J."/>
        </authorList>
    </citation>
    <scope>NUCLEOTIDE SEQUENCE</scope>
    <source>
        <strain evidence="2">CCC161011</strain>
    </source>
</reference>
<evidence type="ECO:0000313" key="3">
    <source>
        <dbReference type="Proteomes" id="UP000620124"/>
    </source>
</evidence>
<accession>A0A8H6YCJ4</accession>
<dbReference type="Proteomes" id="UP000620124">
    <property type="component" value="Unassembled WGS sequence"/>
</dbReference>
<sequence>MRSEGGRSWLAPATRMRRIKLIVRRPPSWLVSHTMETLSSRAIRRWVLHQQLRFSMLLRDVGIAMDMLPLMPSSLRATTTASIVRIGTRCCGYAMSKSGGSYEWTLEQLVVPVFLALRFLPSILALSIPSFSLHYSSFPSLVSLTMISSSCFITSRICNTESACARAPYPSSSAGETGTTAASTSTAASVGPHEATSPTSLVSAGSRYWRIGLVNSAPFALLFLSSVDDGIGHGVRETCNKRFAPLASSFPLSSSYIRPSLLSSLHLFTTPPLPPSLYIFFSFLFPLRSSLFPADCSPRFAAFFQATSNTRRKFQKFYRTRGWIAWTMDESRWLRCLGELQIQTTIVSVVRRRMKRTHWEGEKRRVWWIIKSWEEDVDLGGSEQSAATRSEDEERTSVWYQRDALSLASAAMRIDRGCRRRIDSTPSLLE</sequence>
<name>A0A8H6YCJ4_9AGAR</name>
<protein>
    <submittedName>
        <fullName evidence="2">Uncharacterized protein</fullName>
    </submittedName>
</protein>